<protein>
    <submittedName>
        <fullName evidence="2">Polymer-forming cytoskeletal protein</fullName>
    </submittedName>
</protein>
<keyword evidence="3" id="KW-1185">Reference proteome</keyword>
<evidence type="ECO:0000313" key="3">
    <source>
        <dbReference type="Proteomes" id="UP000297741"/>
    </source>
</evidence>
<dbReference type="RefSeq" id="WP_135429268.1">
    <property type="nucleotide sequence ID" value="NZ_RPEM01000002.1"/>
</dbReference>
<reference evidence="2 3" key="1">
    <citation type="submission" date="2018-11" db="EMBL/GenBank/DDBJ databases">
        <title>Tabrizicola sp. isolated from sediment of alpine lake.</title>
        <authorList>
            <person name="Liu Z."/>
        </authorList>
    </citation>
    <scope>NUCLEOTIDE SEQUENCE [LARGE SCALE GENOMIC DNA]</scope>
    <source>
        <strain evidence="2 3">DRYC-M-16</strain>
    </source>
</reference>
<evidence type="ECO:0000313" key="2">
    <source>
        <dbReference type="EMBL" id="TGD44876.1"/>
    </source>
</evidence>
<dbReference type="EMBL" id="RPEM01000002">
    <property type="protein sequence ID" value="TGD44876.1"/>
    <property type="molecule type" value="Genomic_DNA"/>
</dbReference>
<name>A0ABY2KQC3_9RHOB</name>
<dbReference type="PANTHER" id="PTHR35024:SF4">
    <property type="entry name" value="POLYMER-FORMING CYTOSKELETAL PROTEIN"/>
    <property type="match status" value="1"/>
</dbReference>
<dbReference type="PANTHER" id="PTHR35024">
    <property type="entry name" value="HYPOTHETICAL CYTOSOLIC PROTEIN"/>
    <property type="match status" value="1"/>
</dbReference>
<dbReference type="Proteomes" id="UP000297741">
    <property type="component" value="Unassembled WGS sequence"/>
</dbReference>
<proteinExistence type="inferred from homology"/>
<organism evidence="2 3">
    <name type="scientific">Pseudotabrizicola sediminis</name>
    <dbReference type="NCBI Taxonomy" id="2486418"/>
    <lineage>
        <taxon>Bacteria</taxon>
        <taxon>Pseudomonadati</taxon>
        <taxon>Pseudomonadota</taxon>
        <taxon>Alphaproteobacteria</taxon>
        <taxon>Rhodobacterales</taxon>
        <taxon>Paracoccaceae</taxon>
        <taxon>Pseudotabrizicola</taxon>
    </lineage>
</organism>
<dbReference type="Pfam" id="PF04519">
    <property type="entry name" value="Bactofilin"/>
    <property type="match status" value="1"/>
</dbReference>
<comment type="caution">
    <text evidence="2">The sequence shown here is derived from an EMBL/GenBank/DDBJ whole genome shotgun (WGS) entry which is preliminary data.</text>
</comment>
<gene>
    <name evidence="2" type="ORF">EEB11_04800</name>
</gene>
<comment type="similarity">
    <text evidence="1">Belongs to the bactofilin family.</text>
</comment>
<accession>A0ABY2KQC3</accession>
<evidence type="ECO:0000256" key="1">
    <source>
        <dbReference type="ARBA" id="ARBA00044755"/>
    </source>
</evidence>
<sequence>MMISSGTSAQWPAPAKSGVRRSIVAADLIIEGDIDSTGPVDVEGKVLGQVRAPDILIAPTGILEGTAVAHDLAVHGRISGAINARNVSLTNTAVVLADIGHETIAIESGAEVEGKLERIR</sequence>
<dbReference type="InterPro" id="IPR007607">
    <property type="entry name" value="BacA/B"/>
</dbReference>